<proteinExistence type="predicted"/>
<gene>
    <name evidence="1" type="ORF">Q31a_45060</name>
</gene>
<dbReference type="EMBL" id="CP036298">
    <property type="protein sequence ID" value="QDV26134.1"/>
    <property type="molecule type" value="Genomic_DNA"/>
</dbReference>
<protein>
    <submittedName>
        <fullName evidence="1">Uncharacterized protein</fullName>
    </submittedName>
</protein>
<dbReference type="AlphaFoldDB" id="A0A518GC20"/>
<evidence type="ECO:0000313" key="2">
    <source>
        <dbReference type="Proteomes" id="UP000318017"/>
    </source>
</evidence>
<organism evidence="1 2">
    <name type="scientific">Aureliella helgolandensis</name>
    <dbReference type="NCBI Taxonomy" id="2527968"/>
    <lineage>
        <taxon>Bacteria</taxon>
        <taxon>Pseudomonadati</taxon>
        <taxon>Planctomycetota</taxon>
        <taxon>Planctomycetia</taxon>
        <taxon>Pirellulales</taxon>
        <taxon>Pirellulaceae</taxon>
        <taxon>Aureliella</taxon>
    </lineage>
</organism>
<dbReference type="KEGG" id="ahel:Q31a_45060"/>
<keyword evidence="2" id="KW-1185">Reference proteome</keyword>
<accession>A0A518GC20</accession>
<reference evidence="1 2" key="1">
    <citation type="submission" date="2019-02" db="EMBL/GenBank/DDBJ databases">
        <title>Deep-cultivation of Planctomycetes and their phenomic and genomic characterization uncovers novel biology.</title>
        <authorList>
            <person name="Wiegand S."/>
            <person name="Jogler M."/>
            <person name="Boedeker C."/>
            <person name="Pinto D."/>
            <person name="Vollmers J."/>
            <person name="Rivas-Marin E."/>
            <person name="Kohn T."/>
            <person name="Peeters S.H."/>
            <person name="Heuer A."/>
            <person name="Rast P."/>
            <person name="Oberbeckmann S."/>
            <person name="Bunk B."/>
            <person name="Jeske O."/>
            <person name="Meyerdierks A."/>
            <person name="Storesund J.E."/>
            <person name="Kallscheuer N."/>
            <person name="Luecker S."/>
            <person name="Lage O.M."/>
            <person name="Pohl T."/>
            <person name="Merkel B.J."/>
            <person name="Hornburger P."/>
            <person name="Mueller R.-W."/>
            <person name="Bruemmer F."/>
            <person name="Labrenz M."/>
            <person name="Spormann A.M."/>
            <person name="Op den Camp H."/>
            <person name="Overmann J."/>
            <person name="Amann R."/>
            <person name="Jetten M.S.M."/>
            <person name="Mascher T."/>
            <person name="Medema M.H."/>
            <person name="Devos D.P."/>
            <person name="Kaster A.-K."/>
            <person name="Ovreas L."/>
            <person name="Rohde M."/>
            <person name="Galperin M.Y."/>
            <person name="Jogler C."/>
        </authorList>
    </citation>
    <scope>NUCLEOTIDE SEQUENCE [LARGE SCALE GENOMIC DNA]</scope>
    <source>
        <strain evidence="1 2">Q31a</strain>
    </source>
</reference>
<sequence>MLEVHFNKISEFEDLAIQSPSSTSNRRPTTCSCYLTQPLESASIVASITEILCLQQFDTFDTFDTFDGSSEPHAPEHDLQYSLQVYNYAN</sequence>
<evidence type="ECO:0000313" key="1">
    <source>
        <dbReference type="EMBL" id="QDV26134.1"/>
    </source>
</evidence>
<dbReference type="Proteomes" id="UP000318017">
    <property type="component" value="Chromosome"/>
</dbReference>
<name>A0A518GC20_9BACT</name>